<dbReference type="EMBL" id="JABSTU010005432">
    <property type="protein sequence ID" value="KAH7944675.1"/>
    <property type="molecule type" value="Genomic_DNA"/>
</dbReference>
<feature type="domain" description="Tc1-like transposase DDE" evidence="1">
    <location>
        <begin position="52"/>
        <end position="159"/>
    </location>
</feature>
<dbReference type="InterPro" id="IPR038717">
    <property type="entry name" value="Tc1-like_DDE_dom"/>
</dbReference>
<dbReference type="Proteomes" id="UP000821866">
    <property type="component" value="Unassembled WGS sequence"/>
</dbReference>
<reference evidence="2" key="1">
    <citation type="journal article" date="2020" name="Cell">
        <title>Large-Scale Comparative Analyses of Tick Genomes Elucidate Their Genetic Diversity and Vector Capacities.</title>
        <authorList>
            <consortium name="Tick Genome and Microbiome Consortium (TIGMIC)"/>
            <person name="Jia N."/>
            <person name="Wang J."/>
            <person name="Shi W."/>
            <person name="Du L."/>
            <person name="Sun Y."/>
            <person name="Zhan W."/>
            <person name="Jiang J.F."/>
            <person name="Wang Q."/>
            <person name="Zhang B."/>
            <person name="Ji P."/>
            <person name="Bell-Sakyi L."/>
            <person name="Cui X.M."/>
            <person name="Yuan T.T."/>
            <person name="Jiang B.G."/>
            <person name="Yang W.F."/>
            <person name="Lam T.T."/>
            <person name="Chang Q.C."/>
            <person name="Ding S.J."/>
            <person name="Wang X.J."/>
            <person name="Zhu J.G."/>
            <person name="Ruan X.D."/>
            <person name="Zhao L."/>
            <person name="Wei J.T."/>
            <person name="Ye R.Z."/>
            <person name="Que T.C."/>
            <person name="Du C.H."/>
            <person name="Zhou Y.H."/>
            <person name="Cheng J.X."/>
            <person name="Dai P.F."/>
            <person name="Guo W.B."/>
            <person name="Han X.H."/>
            <person name="Huang E.J."/>
            <person name="Li L.F."/>
            <person name="Wei W."/>
            <person name="Gao Y.C."/>
            <person name="Liu J.Z."/>
            <person name="Shao H.Z."/>
            <person name="Wang X."/>
            <person name="Wang C.C."/>
            <person name="Yang T.C."/>
            <person name="Huo Q.B."/>
            <person name="Li W."/>
            <person name="Chen H.Y."/>
            <person name="Chen S.E."/>
            <person name="Zhou L.G."/>
            <person name="Ni X.B."/>
            <person name="Tian J.H."/>
            <person name="Sheng Y."/>
            <person name="Liu T."/>
            <person name="Pan Y.S."/>
            <person name="Xia L.Y."/>
            <person name="Li J."/>
            <person name="Zhao F."/>
            <person name="Cao W.C."/>
        </authorList>
    </citation>
    <scope>NUCLEOTIDE SEQUENCE</scope>
    <source>
        <strain evidence="2">Rmic-2018</strain>
    </source>
</reference>
<dbReference type="Gene3D" id="3.30.420.10">
    <property type="entry name" value="Ribonuclease H-like superfamily/Ribonuclease H"/>
    <property type="match status" value="1"/>
</dbReference>
<evidence type="ECO:0000313" key="2">
    <source>
        <dbReference type="EMBL" id="KAH7944675.1"/>
    </source>
</evidence>
<keyword evidence="3" id="KW-1185">Reference proteome</keyword>
<dbReference type="Pfam" id="PF13358">
    <property type="entry name" value="DDE_3"/>
    <property type="match status" value="1"/>
</dbReference>
<gene>
    <name evidence="2" type="ORF">HPB51_028609</name>
</gene>
<reference evidence="2" key="2">
    <citation type="submission" date="2021-09" db="EMBL/GenBank/DDBJ databases">
        <authorList>
            <person name="Jia N."/>
            <person name="Wang J."/>
            <person name="Shi W."/>
            <person name="Du L."/>
            <person name="Sun Y."/>
            <person name="Zhan W."/>
            <person name="Jiang J."/>
            <person name="Wang Q."/>
            <person name="Zhang B."/>
            <person name="Ji P."/>
            <person name="Sakyi L.B."/>
            <person name="Cui X."/>
            <person name="Yuan T."/>
            <person name="Jiang B."/>
            <person name="Yang W."/>
            <person name="Lam T.T.-Y."/>
            <person name="Chang Q."/>
            <person name="Ding S."/>
            <person name="Wang X."/>
            <person name="Zhu J."/>
            <person name="Ruan X."/>
            <person name="Zhao L."/>
            <person name="Wei J."/>
            <person name="Que T."/>
            <person name="Du C."/>
            <person name="Cheng J."/>
            <person name="Dai P."/>
            <person name="Han X."/>
            <person name="Huang E."/>
            <person name="Gao Y."/>
            <person name="Liu J."/>
            <person name="Shao H."/>
            <person name="Ye R."/>
            <person name="Li L."/>
            <person name="Wei W."/>
            <person name="Wang X."/>
            <person name="Wang C."/>
            <person name="Huo Q."/>
            <person name="Li W."/>
            <person name="Guo W."/>
            <person name="Chen H."/>
            <person name="Chen S."/>
            <person name="Zhou L."/>
            <person name="Zhou L."/>
            <person name="Ni X."/>
            <person name="Tian J."/>
            <person name="Zhou Y."/>
            <person name="Sheng Y."/>
            <person name="Liu T."/>
            <person name="Pan Y."/>
            <person name="Xia L."/>
            <person name="Li J."/>
            <person name="Zhao F."/>
            <person name="Cao W."/>
        </authorList>
    </citation>
    <scope>NUCLEOTIDE SEQUENCE</scope>
    <source>
        <strain evidence="2">Rmic-2018</strain>
        <tissue evidence="2">Larvae</tissue>
    </source>
</reference>
<evidence type="ECO:0000313" key="3">
    <source>
        <dbReference type="Proteomes" id="UP000821866"/>
    </source>
</evidence>
<organism evidence="2 3">
    <name type="scientific">Rhipicephalus microplus</name>
    <name type="common">Cattle tick</name>
    <name type="synonym">Boophilus microplus</name>
    <dbReference type="NCBI Taxonomy" id="6941"/>
    <lineage>
        <taxon>Eukaryota</taxon>
        <taxon>Metazoa</taxon>
        <taxon>Ecdysozoa</taxon>
        <taxon>Arthropoda</taxon>
        <taxon>Chelicerata</taxon>
        <taxon>Arachnida</taxon>
        <taxon>Acari</taxon>
        <taxon>Parasitiformes</taxon>
        <taxon>Ixodida</taxon>
        <taxon>Ixodoidea</taxon>
        <taxon>Ixodidae</taxon>
        <taxon>Rhipicephalinae</taxon>
        <taxon>Rhipicephalus</taxon>
        <taxon>Boophilus</taxon>
    </lineage>
</organism>
<proteinExistence type="predicted"/>
<dbReference type="GO" id="GO:0003676">
    <property type="term" value="F:nucleic acid binding"/>
    <property type="evidence" value="ECO:0007669"/>
    <property type="project" value="InterPro"/>
</dbReference>
<sequence length="194" mass="21586">MAAFSSRQCHEEPSVLQGQQAKDICRLDAADDSNVGLARYEHENIRSVGASERVSVNVWGAITYAGLGPLLRIPGRLTAEVYNEIIDDVLLPFATNEPFPNGCFYFQRDGCPVHNASTVQENLNASGIAQLCWPPKRPDLNIIENVWGMMKARLARANLTNNDADTLWKHVEIKWNALIQDLDLVKSLLLSRKG</sequence>
<dbReference type="AlphaFoldDB" id="A0A9J6CX26"/>
<dbReference type="InterPro" id="IPR036397">
    <property type="entry name" value="RNaseH_sf"/>
</dbReference>
<comment type="caution">
    <text evidence="2">The sequence shown here is derived from an EMBL/GenBank/DDBJ whole genome shotgun (WGS) entry which is preliminary data.</text>
</comment>
<accession>A0A9J6CX26</accession>
<evidence type="ECO:0000259" key="1">
    <source>
        <dbReference type="Pfam" id="PF13358"/>
    </source>
</evidence>
<protein>
    <recommendedName>
        <fullName evidence="1">Tc1-like transposase DDE domain-containing protein</fullName>
    </recommendedName>
</protein>
<name>A0A9J6CX26_RHIMP</name>